<sequence>MNIFFIENYKKIKKNIVLSIPILFIIATPIHFLYELTGKIAIVGAITPVNESIAEHFKLATMPVILWWIISYYILKRKVDINFKKWIFSGAISTLMMPIVITTFYYTYTGALGISCLVLDIFSLLLALIVGQSLSLQLYKKVRITNIKFIVGILIIIIIIASTIVFTFYPPHIPMFKDSITGLYGI</sequence>
<dbReference type="InterPro" id="IPR045407">
    <property type="entry name" value="DUF6512"/>
</dbReference>
<gene>
    <name evidence="2" type="ORF">H6A19_10460</name>
</gene>
<keyword evidence="1" id="KW-0812">Transmembrane</keyword>
<evidence type="ECO:0000313" key="2">
    <source>
        <dbReference type="EMBL" id="MBM6819752.1"/>
    </source>
</evidence>
<proteinExistence type="predicted"/>
<feature type="transmembrane region" description="Helical" evidence="1">
    <location>
        <begin position="16"/>
        <end position="34"/>
    </location>
</feature>
<organism evidence="2 3">
    <name type="scientific">Clostridium saudiense</name>
    <dbReference type="NCBI Taxonomy" id="1414720"/>
    <lineage>
        <taxon>Bacteria</taxon>
        <taxon>Bacillati</taxon>
        <taxon>Bacillota</taxon>
        <taxon>Clostridia</taxon>
        <taxon>Eubacteriales</taxon>
        <taxon>Clostridiaceae</taxon>
        <taxon>Clostridium</taxon>
    </lineage>
</organism>
<feature type="transmembrane region" description="Helical" evidence="1">
    <location>
        <begin position="87"/>
        <end position="106"/>
    </location>
</feature>
<evidence type="ECO:0000256" key="1">
    <source>
        <dbReference type="SAM" id="Phobius"/>
    </source>
</evidence>
<dbReference type="Pfam" id="PF20122">
    <property type="entry name" value="DUF6512"/>
    <property type="match status" value="1"/>
</dbReference>
<feature type="transmembrane region" description="Helical" evidence="1">
    <location>
        <begin position="147"/>
        <end position="169"/>
    </location>
</feature>
<feature type="transmembrane region" description="Helical" evidence="1">
    <location>
        <begin position="112"/>
        <end position="135"/>
    </location>
</feature>
<dbReference type="Proteomes" id="UP000767334">
    <property type="component" value="Unassembled WGS sequence"/>
</dbReference>
<dbReference type="EMBL" id="JACJLL010000061">
    <property type="protein sequence ID" value="MBM6819752.1"/>
    <property type="molecule type" value="Genomic_DNA"/>
</dbReference>
<feature type="transmembrane region" description="Helical" evidence="1">
    <location>
        <begin position="57"/>
        <end position="75"/>
    </location>
</feature>
<comment type="caution">
    <text evidence="2">The sequence shown here is derived from an EMBL/GenBank/DDBJ whole genome shotgun (WGS) entry which is preliminary data.</text>
</comment>
<dbReference type="RefSeq" id="WP_148322599.1">
    <property type="nucleotide sequence ID" value="NZ_JACJLL010000061.1"/>
</dbReference>
<keyword evidence="1" id="KW-1133">Transmembrane helix</keyword>
<keyword evidence="3" id="KW-1185">Reference proteome</keyword>
<name>A0ABS2FIC1_9CLOT</name>
<accession>A0ABS2FIC1</accession>
<keyword evidence="1" id="KW-0472">Membrane</keyword>
<reference evidence="2 3" key="1">
    <citation type="journal article" date="2021" name="Sci. Rep.">
        <title>The distribution of antibiotic resistance genes in chicken gut microbiota commensals.</title>
        <authorList>
            <person name="Juricova H."/>
            <person name="Matiasovicova J."/>
            <person name="Kubasova T."/>
            <person name="Cejkova D."/>
            <person name="Rychlik I."/>
        </authorList>
    </citation>
    <scope>NUCLEOTIDE SEQUENCE [LARGE SCALE GENOMIC DNA]</scope>
    <source>
        <strain evidence="2 3">An435</strain>
    </source>
</reference>
<evidence type="ECO:0000313" key="3">
    <source>
        <dbReference type="Proteomes" id="UP000767334"/>
    </source>
</evidence>
<protein>
    <submittedName>
        <fullName evidence="2">Uncharacterized protein</fullName>
    </submittedName>
</protein>